<evidence type="ECO:0000313" key="3">
    <source>
        <dbReference type="Proteomes" id="UP000053091"/>
    </source>
</evidence>
<keyword evidence="1" id="KW-0812">Transmembrane</keyword>
<dbReference type="RefSeq" id="WP_137305367.1">
    <property type="nucleotide sequence ID" value="NZ_DF968182.1"/>
</dbReference>
<dbReference type="OrthoDB" id="9813321at2"/>
<keyword evidence="1" id="KW-1133">Transmembrane helix</keyword>
<gene>
    <name evidence="2" type="ORF">TBC1_11367</name>
</gene>
<protein>
    <submittedName>
        <fullName evidence="2">Uncharacterized protein</fullName>
    </submittedName>
</protein>
<accession>A0A0S7BWX7</accession>
<feature type="transmembrane region" description="Helical" evidence="1">
    <location>
        <begin position="6"/>
        <end position="25"/>
    </location>
</feature>
<organism evidence="2">
    <name type="scientific">Lentimicrobium saccharophilum</name>
    <dbReference type="NCBI Taxonomy" id="1678841"/>
    <lineage>
        <taxon>Bacteria</taxon>
        <taxon>Pseudomonadati</taxon>
        <taxon>Bacteroidota</taxon>
        <taxon>Bacteroidia</taxon>
        <taxon>Bacteroidales</taxon>
        <taxon>Lentimicrobiaceae</taxon>
        <taxon>Lentimicrobium</taxon>
    </lineage>
</organism>
<dbReference type="Proteomes" id="UP000053091">
    <property type="component" value="Unassembled WGS sequence"/>
</dbReference>
<name>A0A0S7BWX7_9BACT</name>
<dbReference type="STRING" id="1678841.TBC1_11367"/>
<evidence type="ECO:0000313" key="2">
    <source>
        <dbReference type="EMBL" id="GAP42238.1"/>
    </source>
</evidence>
<reference evidence="2" key="1">
    <citation type="journal article" date="2015" name="Genome Announc.">
        <title>Draft Genome Sequence of Bacteroidales Strain TBC1, a Novel Isolate from a Methanogenic Wastewater Treatment System.</title>
        <authorList>
            <person name="Tourlousse D.M."/>
            <person name="Matsuura N."/>
            <person name="Sun L."/>
            <person name="Toyonaga M."/>
            <person name="Kuroda K."/>
            <person name="Ohashi A."/>
            <person name="Cruz R."/>
            <person name="Yamaguchi T."/>
            <person name="Sekiguchi Y."/>
        </authorList>
    </citation>
    <scope>NUCLEOTIDE SEQUENCE [LARGE SCALE GENOMIC DNA]</scope>
    <source>
        <strain evidence="2">TBC1</strain>
    </source>
</reference>
<sequence length="100" mass="11347">MTITWFISLLLIYMILSFVISALAVRKKIGRLKVFLFSIFLTPLTGLLVYKLSAPAHVLSIQRYRCVRCGVDFTEPIGDCPYCKKEGRHTSLHAIQVVCI</sequence>
<keyword evidence="3" id="KW-1185">Reference proteome</keyword>
<proteinExistence type="predicted"/>
<feature type="transmembrane region" description="Helical" evidence="1">
    <location>
        <begin position="32"/>
        <end position="50"/>
    </location>
</feature>
<dbReference type="AlphaFoldDB" id="A0A0S7BWX7"/>
<evidence type="ECO:0000256" key="1">
    <source>
        <dbReference type="SAM" id="Phobius"/>
    </source>
</evidence>
<keyword evidence="1" id="KW-0472">Membrane</keyword>
<dbReference type="EMBL" id="DF968182">
    <property type="protein sequence ID" value="GAP42238.1"/>
    <property type="molecule type" value="Genomic_DNA"/>
</dbReference>